<evidence type="ECO:0000256" key="1">
    <source>
        <dbReference type="ARBA" id="ARBA00023295"/>
    </source>
</evidence>
<accession>A0A8I0FVJ8</accession>
<dbReference type="PROSITE" id="PS50853">
    <property type="entry name" value="FN3"/>
    <property type="match status" value="1"/>
</dbReference>
<keyword evidence="2" id="KW-0119">Carbohydrate metabolism</keyword>
<keyword evidence="1" id="KW-0378">Hydrolase</keyword>
<keyword evidence="8" id="KW-1185">Reference proteome</keyword>
<dbReference type="Proteomes" id="UP000659061">
    <property type="component" value="Unassembled WGS sequence"/>
</dbReference>
<keyword evidence="4" id="KW-0812">Transmembrane</keyword>
<evidence type="ECO:0000313" key="6">
    <source>
        <dbReference type="EMBL" id="MBD1268707.1"/>
    </source>
</evidence>
<evidence type="ECO:0000313" key="7">
    <source>
        <dbReference type="EMBL" id="NYI37387.1"/>
    </source>
</evidence>
<name>A0A8I0FVJ8_9ACTN</name>
<dbReference type="EMBL" id="JACWMT010000001">
    <property type="protein sequence ID" value="MBD1268707.1"/>
    <property type="molecule type" value="Genomic_DNA"/>
</dbReference>
<feature type="domain" description="Fibronectin type-III" evidence="5">
    <location>
        <begin position="168"/>
        <end position="258"/>
    </location>
</feature>
<gene>
    <name evidence="7" type="ORF">BJ975_000762</name>
    <name evidence="6" type="ORF">IDH50_00515</name>
</gene>
<dbReference type="SUPFAM" id="SSF49265">
    <property type="entry name" value="Fibronectin type III"/>
    <property type="match status" value="1"/>
</dbReference>
<dbReference type="Gene3D" id="2.60.40.10">
    <property type="entry name" value="Immunoglobulins"/>
    <property type="match status" value="1"/>
</dbReference>
<feature type="compositionally biased region" description="Low complexity" evidence="3">
    <location>
        <begin position="114"/>
        <end position="138"/>
    </location>
</feature>
<dbReference type="Proteomes" id="UP000587211">
    <property type="component" value="Unassembled WGS sequence"/>
</dbReference>
<reference evidence="7 8" key="1">
    <citation type="submission" date="2020-07" db="EMBL/GenBank/DDBJ databases">
        <title>Sequencing the genomes of 1000 actinobacteria strains.</title>
        <authorList>
            <person name="Klenk H.-P."/>
        </authorList>
    </citation>
    <scope>NUCLEOTIDE SEQUENCE [LARGE SCALE GENOMIC DNA]</scope>
    <source>
        <strain evidence="7 8">DSM 19087</strain>
    </source>
</reference>
<dbReference type="InterPro" id="IPR003961">
    <property type="entry name" value="FN3_dom"/>
</dbReference>
<keyword evidence="1" id="KW-0326">Glycosidase</keyword>
<dbReference type="CDD" id="cd00063">
    <property type="entry name" value="FN3"/>
    <property type="match status" value="1"/>
</dbReference>
<reference evidence="6" key="2">
    <citation type="submission" date="2020-09" db="EMBL/GenBank/DDBJ databases">
        <title>Novel species in genus Aeromicrobium.</title>
        <authorList>
            <person name="Zhang G."/>
        </authorList>
    </citation>
    <scope>NUCLEOTIDE SEQUENCE</scope>
    <source>
        <strain evidence="6">SSW1-57</strain>
    </source>
</reference>
<dbReference type="GO" id="GO:0016798">
    <property type="term" value="F:hydrolase activity, acting on glycosyl bonds"/>
    <property type="evidence" value="ECO:0007669"/>
    <property type="project" value="UniProtKB-KW"/>
</dbReference>
<evidence type="ECO:0000256" key="3">
    <source>
        <dbReference type="SAM" id="MobiDB-lite"/>
    </source>
</evidence>
<evidence type="ECO:0000259" key="5">
    <source>
        <dbReference type="PROSITE" id="PS50853"/>
    </source>
</evidence>
<dbReference type="InterPro" id="IPR013783">
    <property type="entry name" value="Ig-like_fold"/>
</dbReference>
<feature type="transmembrane region" description="Helical" evidence="4">
    <location>
        <begin position="371"/>
        <end position="390"/>
    </location>
</feature>
<evidence type="ECO:0000313" key="8">
    <source>
        <dbReference type="Proteomes" id="UP000587211"/>
    </source>
</evidence>
<dbReference type="EMBL" id="JACBZN010000001">
    <property type="protein sequence ID" value="NYI37387.1"/>
    <property type="molecule type" value="Genomic_DNA"/>
</dbReference>
<evidence type="ECO:0000256" key="4">
    <source>
        <dbReference type="SAM" id="Phobius"/>
    </source>
</evidence>
<dbReference type="AlphaFoldDB" id="A0A8I0FVJ8"/>
<proteinExistence type="predicted"/>
<evidence type="ECO:0000313" key="9">
    <source>
        <dbReference type="Proteomes" id="UP000659061"/>
    </source>
</evidence>
<dbReference type="InterPro" id="IPR036116">
    <property type="entry name" value="FN3_sf"/>
</dbReference>
<dbReference type="Pfam" id="PF00041">
    <property type="entry name" value="fn3"/>
    <property type="match status" value="1"/>
</dbReference>
<keyword evidence="2" id="KW-0624">Polysaccharide degradation</keyword>
<keyword evidence="4" id="KW-1133">Transmembrane helix</keyword>
<organism evidence="6 9">
    <name type="scientific">Aeromicrobium tamlense</name>
    <dbReference type="NCBI Taxonomy" id="375541"/>
    <lineage>
        <taxon>Bacteria</taxon>
        <taxon>Bacillati</taxon>
        <taxon>Actinomycetota</taxon>
        <taxon>Actinomycetes</taxon>
        <taxon>Propionibacteriales</taxon>
        <taxon>Nocardioidaceae</taxon>
        <taxon>Aeromicrobium</taxon>
    </lineage>
</organism>
<feature type="region of interest" description="Disordered" evidence="3">
    <location>
        <begin position="108"/>
        <end position="155"/>
    </location>
</feature>
<dbReference type="RefSeq" id="WP_179423828.1">
    <property type="nucleotide sequence ID" value="NZ_BAAAMP010000002.1"/>
</dbReference>
<comment type="caution">
    <text evidence="6">The sequence shown here is derived from an EMBL/GenBank/DDBJ whole genome shotgun (WGS) entry which is preliminary data.</text>
</comment>
<dbReference type="SMART" id="SM00060">
    <property type="entry name" value="FN3"/>
    <property type="match status" value="1"/>
</dbReference>
<keyword evidence="4" id="KW-0472">Membrane</keyword>
<dbReference type="GO" id="GO:0000272">
    <property type="term" value="P:polysaccharide catabolic process"/>
    <property type="evidence" value="ECO:0007669"/>
    <property type="project" value="UniProtKB-KW"/>
</dbReference>
<sequence>MTSKSLRLPRPLHLLLAFALATTILLSGQGLLVPAKAATITWVDGGDDQPCLNDDMGRALDALPADQWCTPISGCYQDDDGKYVLPSRKTGIWQGNPNDVKYADEIKAEPTPKPTAKPTTKPTAKPVAKPTAKPTTKPTTKKSVDTGAPTTTTDSLGVDENEVVAEGAPSAPAAPVLTVDGKDVTVTWQAGPDAELESVTGYVLRFSGADPVQLDAATTTHTFSDLPDGTYRAAVRAVNEAGESPSSPPSEIATVGKPVTEVVGTVAVTGDLEPGAAVTVTGTGFAADVPELTLELHSTPVVLGTVATDANGGFTTAVTIPETVETGEHSLVVLFDGTEISSTPVEVGGAEVAAAAAVTEVAETVPPHTGLAILVVLALAGVASLTWHVLTGRRRAARTRLAEVIA</sequence>
<protein>
    <submittedName>
        <fullName evidence="6">Fibronectin type III domain-containing protein</fullName>
    </submittedName>
</protein>
<evidence type="ECO:0000256" key="2">
    <source>
        <dbReference type="ARBA" id="ARBA00023326"/>
    </source>
</evidence>